<reference evidence="3" key="1">
    <citation type="submission" date="2017-01" db="EMBL/GenBank/DDBJ databases">
        <authorList>
            <person name="Wang Y."/>
            <person name="White M."/>
            <person name="Kvist S."/>
            <person name="Moncalvo J.-M."/>
        </authorList>
    </citation>
    <scope>NUCLEOTIDE SEQUENCE [LARGE SCALE GENOMIC DNA]</scope>
    <source>
        <strain evidence="3">ID-206-W2</strain>
    </source>
</reference>
<sequence>MCEDNGESRKQDVSIDSGKARMSRLLGRKAFSSIKKKITIMRDILVDGHLVSSGGIEISKTWIDILDIKITSPSNVYHSGSEIESIVQFKSKVPGVAIYSVGVSLWESAKFYQPNSSVVTGENLSCSKEKVVESRQYNRVAKTVTKPFTPLPKYIQHDKPPIFLNSGEYASISPGMIYNQREERGNIDARRREKRNSLFAPSSIMYSLTSHMKYGFLTFLSSLNKSTEEKEKRKKVGAKKNCSLDRQRRLEELALQVDKKIALEVSRQNRPTVVYLHPYQKTSDIVTLKLPGSLDSYQNRNDNTSNSISESSSNTSGHTSENFDGDANTNASLYTNRFAPGVEHFFSNRQSTLINDIGPDFYMGKSGLEHSEINCDATSDVVKISHRLRYSVSLTDGMGHHNYIWISSPVYIVPNRNDQVIGKTDDLPLYRHSYKDYMIQKRSHVNMLAPSYE</sequence>
<evidence type="ECO:0000256" key="1">
    <source>
        <dbReference type="SAM" id="MobiDB-lite"/>
    </source>
</evidence>
<dbReference type="AlphaFoldDB" id="A0A1R1YS57"/>
<gene>
    <name evidence="2" type="ORF">AYI69_g874</name>
</gene>
<organism evidence="2 3">
    <name type="scientific">Smittium culicis</name>
    <dbReference type="NCBI Taxonomy" id="133412"/>
    <lineage>
        <taxon>Eukaryota</taxon>
        <taxon>Fungi</taxon>
        <taxon>Fungi incertae sedis</taxon>
        <taxon>Zoopagomycota</taxon>
        <taxon>Kickxellomycotina</taxon>
        <taxon>Harpellomycetes</taxon>
        <taxon>Harpellales</taxon>
        <taxon>Legeriomycetaceae</taxon>
        <taxon>Smittium</taxon>
    </lineage>
</organism>
<keyword evidence="3" id="KW-1185">Reference proteome</keyword>
<feature type="compositionally biased region" description="Low complexity" evidence="1">
    <location>
        <begin position="301"/>
        <end position="322"/>
    </location>
</feature>
<dbReference type="Proteomes" id="UP000187429">
    <property type="component" value="Unassembled WGS sequence"/>
</dbReference>
<protein>
    <submittedName>
        <fullName evidence="2">Uncharacterized protein</fullName>
    </submittedName>
</protein>
<feature type="region of interest" description="Disordered" evidence="1">
    <location>
        <begin position="296"/>
        <end position="327"/>
    </location>
</feature>
<proteinExistence type="predicted"/>
<evidence type="ECO:0000313" key="3">
    <source>
        <dbReference type="Proteomes" id="UP000187429"/>
    </source>
</evidence>
<dbReference type="EMBL" id="LSSM01000235">
    <property type="protein sequence ID" value="OMJ29616.1"/>
    <property type="molecule type" value="Genomic_DNA"/>
</dbReference>
<name>A0A1R1YS57_9FUNG</name>
<evidence type="ECO:0000313" key="2">
    <source>
        <dbReference type="EMBL" id="OMJ29616.1"/>
    </source>
</evidence>
<comment type="caution">
    <text evidence="2">The sequence shown here is derived from an EMBL/GenBank/DDBJ whole genome shotgun (WGS) entry which is preliminary data.</text>
</comment>
<dbReference type="OrthoDB" id="5596645at2759"/>
<accession>A0A1R1YS57</accession>